<organism evidence="1 2">
    <name type="scientific">Ruania alba</name>
    <dbReference type="NCBI Taxonomy" id="648782"/>
    <lineage>
        <taxon>Bacteria</taxon>
        <taxon>Bacillati</taxon>
        <taxon>Actinomycetota</taxon>
        <taxon>Actinomycetes</taxon>
        <taxon>Micrococcales</taxon>
        <taxon>Ruaniaceae</taxon>
        <taxon>Ruania</taxon>
    </lineage>
</organism>
<dbReference type="Proteomes" id="UP000199220">
    <property type="component" value="Unassembled WGS sequence"/>
</dbReference>
<gene>
    <name evidence="1" type="ORF">SAMN04488554_3558</name>
</gene>
<protein>
    <recommendedName>
        <fullName evidence="3">Lipoprotein</fullName>
    </recommendedName>
</protein>
<evidence type="ECO:0008006" key="3">
    <source>
        <dbReference type="Google" id="ProtNLM"/>
    </source>
</evidence>
<dbReference type="STRING" id="648782.SAMN04488554_3558"/>
<sequence>MLGMRSNSQFVVGTAKALGLLAALFAVLGCAAERVEPLVESEEPAGGVMADYPWYTSTAELVRASTLVIEGRVTGSWDDEVDLRIDPGGDDPEADPCVGVPNCEGEEGLEPVRIVEVEVSRIWSGAEVHRVLVYTPRGTAGDGPDLTIGADYLLFLAGDASVAHPLNPDQGAYRVEGDSYLPTSEANTVAVEIDELTG</sequence>
<evidence type="ECO:0000313" key="2">
    <source>
        <dbReference type="Proteomes" id="UP000199220"/>
    </source>
</evidence>
<keyword evidence="2" id="KW-1185">Reference proteome</keyword>
<reference evidence="2" key="1">
    <citation type="submission" date="2016-10" db="EMBL/GenBank/DDBJ databases">
        <authorList>
            <person name="Varghese N."/>
            <person name="Submissions S."/>
        </authorList>
    </citation>
    <scope>NUCLEOTIDE SEQUENCE [LARGE SCALE GENOMIC DNA]</scope>
    <source>
        <strain evidence="2">DSM 21368</strain>
    </source>
</reference>
<dbReference type="EMBL" id="FNTX01000002">
    <property type="protein sequence ID" value="SEE91533.1"/>
    <property type="molecule type" value="Genomic_DNA"/>
</dbReference>
<accession>A0A1H5MQN3</accession>
<dbReference type="PROSITE" id="PS51257">
    <property type="entry name" value="PROKAR_LIPOPROTEIN"/>
    <property type="match status" value="1"/>
</dbReference>
<proteinExistence type="predicted"/>
<evidence type="ECO:0000313" key="1">
    <source>
        <dbReference type="EMBL" id="SEE91533.1"/>
    </source>
</evidence>
<name>A0A1H5MQN3_9MICO</name>
<dbReference type="AlphaFoldDB" id="A0A1H5MQN3"/>